<feature type="compositionally biased region" description="Polar residues" evidence="1">
    <location>
        <begin position="438"/>
        <end position="469"/>
    </location>
</feature>
<name>A0A1V8TMJ9_9PEZI</name>
<organism evidence="2 3">
    <name type="scientific">Cryoendolithus antarcticus</name>
    <dbReference type="NCBI Taxonomy" id="1507870"/>
    <lineage>
        <taxon>Eukaryota</taxon>
        <taxon>Fungi</taxon>
        <taxon>Dikarya</taxon>
        <taxon>Ascomycota</taxon>
        <taxon>Pezizomycotina</taxon>
        <taxon>Dothideomycetes</taxon>
        <taxon>Dothideomycetidae</taxon>
        <taxon>Cladosporiales</taxon>
        <taxon>Cladosporiaceae</taxon>
        <taxon>Cryoendolithus</taxon>
    </lineage>
</organism>
<feature type="region of interest" description="Disordered" evidence="1">
    <location>
        <begin position="312"/>
        <end position="371"/>
    </location>
</feature>
<feature type="region of interest" description="Disordered" evidence="1">
    <location>
        <begin position="29"/>
        <end position="212"/>
    </location>
</feature>
<dbReference type="AlphaFoldDB" id="A0A1V8TMJ9"/>
<feature type="compositionally biased region" description="Basic and acidic residues" evidence="1">
    <location>
        <begin position="30"/>
        <end position="39"/>
    </location>
</feature>
<dbReference type="EMBL" id="NAJO01000004">
    <property type="protein sequence ID" value="OQO12595.1"/>
    <property type="molecule type" value="Genomic_DNA"/>
</dbReference>
<feature type="compositionally biased region" description="Polar residues" evidence="1">
    <location>
        <begin position="170"/>
        <end position="179"/>
    </location>
</feature>
<protein>
    <submittedName>
        <fullName evidence="2">Uncharacterized protein</fullName>
    </submittedName>
</protein>
<comment type="caution">
    <text evidence="2">The sequence shown here is derived from an EMBL/GenBank/DDBJ whole genome shotgun (WGS) entry which is preliminary data.</text>
</comment>
<gene>
    <name evidence="2" type="ORF">B0A48_02057</name>
</gene>
<proteinExistence type="predicted"/>
<feature type="compositionally biased region" description="Polar residues" evidence="1">
    <location>
        <begin position="66"/>
        <end position="99"/>
    </location>
</feature>
<evidence type="ECO:0000313" key="3">
    <source>
        <dbReference type="Proteomes" id="UP000192596"/>
    </source>
</evidence>
<sequence>MSTTRTLSHKRQNTSTNMQVLSSVAMRIQQFEKKPKPGPRDSMSPQDDAFLPRKSSIIAPAKLLTTAPTSSPKVEQSTKALPSLPQKNATARGTHVTSSQRRRPSPLHIGTLNGHTTTPIPDLKLAIRSGEAGETKPTTLEQTIPPSPPIGRRRRLRKSPAPPPPLTGTLADSPTMGNQHSHHAVDNSTATDESDAHSISSQARPRSKGVRLPRRSSFNVFKAMETKSPIPPGFTATVIEVPRAATAPNLDDMADEDASEEFEELRGRTRHVHRHSAPSPALLSHPIQPASPATVTERNAARPLSAVDTITTYRPEDEGMGNAQSSSPEADRLRVSALSPTLPSPSPLPEDSPHKYGLRDCMDTPDGEVPPPDIQVAKAKRRSSGLEIFNVSELIMPDEQLALASRLTSSQEARSLQSAASFLNGLSSARRRAESRTQLRNPIDSTSNSQPSASHLQCPSQSHLAASTAHLPSQSTLNVASQSTLCLPSQTPLNENIDPLLAAAADATQDTLSRALGHSTKSSGYTYARPLRITQLKCYRNHARLLPTSNKYAPVECAFCHGDFEGEGWSCAWCAVRMCGVCRREFGVHGEAGLRGRVRGAEMGWV</sequence>
<feature type="compositionally biased region" description="Basic and acidic residues" evidence="1">
    <location>
        <begin position="351"/>
        <end position="362"/>
    </location>
</feature>
<dbReference type="STRING" id="1507870.A0A1V8TMJ9"/>
<evidence type="ECO:0000313" key="2">
    <source>
        <dbReference type="EMBL" id="OQO12595.1"/>
    </source>
</evidence>
<dbReference type="OrthoDB" id="5425130at2759"/>
<feature type="region of interest" description="Disordered" evidence="1">
    <location>
        <begin position="1"/>
        <end position="20"/>
    </location>
</feature>
<dbReference type="InParanoid" id="A0A1V8TMJ9"/>
<feature type="region of interest" description="Disordered" evidence="1">
    <location>
        <begin position="428"/>
        <end position="469"/>
    </location>
</feature>
<keyword evidence="3" id="KW-1185">Reference proteome</keyword>
<accession>A0A1V8TMJ9</accession>
<feature type="compositionally biased region" description="Polar residues" evidence="1">
    <location>
        <begin position="186"/>
        <end position="204"/>
    </location>
</feature>
<reference evidence="3" key="1">
    <citation type="submission" date="2017-03" db="EMBL/GenBank/DDBJ databases">
        <title>Genomes of endolithic fungi from Antarctica.</title>
        <authorList>
            <person name="Coleine C."/>
            <person name="Masonjones S."/>
            <person name="Stajich J.E."/>
        </authorList>
    </citation>
    <scope>NUCLEOTIDE SEQUENCE [LARGE SCALE GENOMIC DNA]</scope>
    <source>
        <strain evidence="3">CCFEE 5527</strain>
    </source>
</reference>
<dbReference type="Proteomes" id="UP000192596">
    <property type="component" value="Unassembled WGS sequence"/>
</dbReference>
<evidence type="ECO:0000256" key="1">
    <source>
        <dbReference type="SAM" id="MobiDB-lite"/>
    </source>
</evidence>